<protein>
    <submittedName>
        <fullName evidence="1">Uncharacterized protein</fullName>
    </submittedName>
</protein>
<proteinExistence type="predicted"/>
<accession>A0A1M7YEL7</accession>
<dbReference type="Proteomes" id="UP000184603">
    <property type="component" value="Unassembled WGS sequence"/>
</dbReference>
<reference evidence="1 2" key="1">
    <citation type="submission" date="2016-12" db="EMBL/GenBank/DDBJ databases">
        <authorList>
            <person name="Song W.-J."/>
            <person name="Kurnit D.M."/>
        </authorList>
    </citation>
    <scope>NUCLEOTIDE SEQUENCE [LARGE SCALE GENOMIC DNA]</scope>
    <source>
        <strain evidence="1 2">DSM 18488</strain>
    </source>
</reference>
<keyword evidence="2" id="KW-1185">Reference proteome</keyword>
<gene>
    <name evidence="1" type="ORF">SAMN02745220_03832</name>
</gene>
<evidence type="ECO:0000313" key="1">
    <source>
        <dbReference type="EMBL" id="SHO51085.1"/>
    </source>
</evidence>
<sequence>MEKNETAFIKQSLMLTRDWDDFQALIRRCRTIIAIREKGHSGKQ</sequence>
<dbReference type="AlphaFoldDB" id="A0A1M7YEL7"/>
<evidence type="ECO:0000313" key="2">
    <source>
        <dbReference type="Proteomes" id="UP000184603"/>
    </source>
</evidence>
<name>A0A1M7YEL7_9BACT</name>
<dbReference type="RefSeq" id="WP_268753205.1">
    <property type="nucleotide sequence ID" value="NZ_FRFE01000022.1"/>
</dbReference>
<organism evidence="1 2">
    <name type="scientific">Desulfopila aestuarii DSM 18488</name>
    <dbReference type="NCBI Taxonomy" id="1121416"/>
    <lineage>
        <taxon>Bacteria</taxon>
        <taxon>Pseudomonadati</taxon>
        <taxon>Thermodesulfobacteriota</taxon>
        <taxon>Desulfobulbia</taxon>
        <taxon>Desulfobulbales</taxon>
        <taxon>Desulfocapsaceae</taxon>
        <taxon>Desulfopila</taxon>
    </lineage>
</organism>
<dbReference type="EMBL" id="FRFE01000022">
    <property type="protein sequence ID" value="SHO51085.1"/>
    <property type="molecule type" value="Genomic_DNA"/>
</dbReference>